<keyword evidence="5" id="KW-1185">Reference proteome</keyword>
<evidence type="ECO:0000313" key="5">
    <source>
        <dbReference type="Proteomes" id="UP000268313"/>
    </source>
</evidence>
<feature type="domain" description="Phage capsid-like C-terminal" evidence="3">
    <location>
        <begin position="127"/>
        <end position="395"/>
    </location>
</feature>
<evidence type="ECO:0000256" key="1">
    <source>
        <dbReference type="ARBA" id="ARBA00004328"/>
    </source>
</evidence>
<dbReference type="InterPro" id="IPR054612">
    <property type="entry name" value="Phage_capsid-like_C"/>
</dbReference>
<reference evidence="5" key="1">
    <citation type="submission" date="2018-09" db="EMBL/GenBank/DDBJ databases">
        <authorList>
            <person name="Livingstone P.G."/>
            <person name="Whitworth D.E."/>
        </authorList>
    </citation>
    <scope>NUCLEOTIDE SEQUENCE [LARGE SCALE GENOMIC DNA]</scope>
    <source>
        <strain evidence="5">CA043D</strain>
    </source>
</reference>
<organism evidence="4 5">
    <name type="scientific">Corallococcus carmarthensis</name>
    <dbReference type="NCBI Taxonomy" id="2316728"/>
    <lineage>
        <taxon>Bacteria</taxon>
        <taxon>Pseudomonadati</taxon>
        <taxon>Myxococcota</taxon>
        <taxon>Myxococcia</taxon>
        <taxon>Myxococcales</taxon>
        <taxon>Cystobacterineae</taxon>
        <taxon>Myxococcaceae</taxon>
        <taxon>Corallococcus</taxon>
    </lineage>
</organism>
<dbReference type="InterPro" id="IPR024455">
    <property type="entry name" value="Phage_capsid"/>
</dbReference>
<name>A0A3A8JWE7_9BACT</name>
<evidence type="ECO:0000259" key="3">
    <source>
        <dbReference type="Pfam" id="PF05065"/>
    </source>
</evidence>
<sequence>MKNKTKPKPGTTPTTPPAAPALPDSLQRAVDAAAVKAVEAGLASRPSPVVPGPVTSGAKDLQMDPPEGRTAQARLGVLIKANYVRSAERLGIADRPGLEKLKAYVERCKSVGVFGSIFEQGGALYSRETRSEEVIELLREDAILLAAGARTVSGYGGKFTIGRINQGPTVYWVGESQAPEKSDVKTGTVELGAHKAMALVPMSNDLMRLGNSTASADVGREVTQAMALETDLAGLYGKGAKKPTGIFELVPNANKNAVTGTTAENIRNDLKLKLIKPILASKLKLAGNLPFYFMDSANHLYLSELRDSAGYVFPGLQDFENPRLNGFPVKVTESLAGKEHIGFGLAAQLYYGEASAMDVTVGESTGDFEADQMTLRAVWEGDWALRHRQAFAFLTGANYGG</sequence>
<proteinExistence type="predicted"/>
<dbReference type="EMBL" id="RAWE01000119">
    <property type="protein sequence ID" value="RKG99208.1"/>
    <property type="molecule type" value="Genomic_DNA"/>
</dbReference>
<feature type="region of interest" description="Disordered" evidence="2">
    <location>
        <begin position="41"/>
        <end position="66"/>
    </location>
</feature>
<evidence type="ECO:0000256" key="2">
    <source>
        <dbReference type="SAM" id="MobiDB-lite"/>
    </source>
</evidence>
<dbReference type="Gene3D" id="3.30.2400.10">
    <property type="entry name" value="Major capsid protein gp5"/>
    <property type="match status" value="1"/>
</dbReference>
<feature type="region of interest" description="Disordered" evidence="2">
    <location>
        <begin position="1"/>
        <end position="25"/>
    </location>
</feature>
<gene>
    <name evidence="4" type="ORF">D7X32_27150</name>
</gene>
<comment type="caution">
    <text evidence="4">The sequence shown here is derived from an EMBL/GenBank/DDBJ whole genome shotgun (WGS) entry which is preliminary data.</text>
</comment>
<comment type="subcellular location">
    <subcellularLocation>
        <location evidence="1">Virion</location>
    </subcellularLocation>
</comment>
<dbReference type="RefSeq" id="WP_120605478.1">
    <property type="nucleotide sequence ID" value="NZ_RAWE01000119.1"/>
</dbReference>
<dbReference type="OrthoDB" id="5499051at2"/>
<dbReference type="SUPFAM" id="SSF56563">
    <property type="entry name" value="Major capsid protein gp5"/>
    <property type="match status" value="1"/>
</dbReference>
<evidence type="ECO:0000313" key="4">
    <source>
        <dbReference type="EMBL" id="RKG99208.1"/>
    </source>
</evidence>
<feature type="compositionally biased region" description="Low complexity" evidence="2">
    <location>
        <begin position="41"/>
        <end position="57"/>
    </location>
</feature>
<protein>
    <submittedName>
        <fullName evidence="4">Phage major capsid protein</fullName>
    </submittedName>
</protein>
<dbReference type="Proteomes" id="UP000268313">
    <property type="component" value="Unassembled WGS sequence"/>
</dbReference>
<dbReference type="AlphaFoldDB" id="A0A3A8JWE7"/>
<accession>A0A3A8JWE7</accession>
<dbReference type="NCBIfam" id="TIGR01554">
    <property type="entry name" value="major_cap_HK97"/>
    <property type="match status" value="1"/>
</dbReference>
<dbReference type="Pfam" id="PF05065">
    <property type="entry name" value="Phage_capsid"/>
    <property type="match status" value="1"/>
</dbReference>
<dbReference type="Gene3D" id="3.30.2320.10">
    <property type="entry name" value="hypothetical protein PF0899 domain"/>
    <property type="match status" value="1"/>
</dbReference>